<dbReference type="AlphaFoldDB" id="A0A1L5BQ01"/>
<proteinExistence type="predicted"/>
<dbReference type="Proteomes" id="UP000004550">
    <property type="component" value="Chromosome"/>
</dbReference>
<evidence type="ECO:0000256" key="1">
    <source>
        <dbReference type="SAM" id="SignalP"/>
    </source>
</evidence>
<evidence type="ECO:0000313" key="2">
    <source>
        <dbReference type="EMBL" id="APL94842.1"/>
    </source>
</evidence>
<dbReference type="KEGG" id="sinb:SIDU_10140"/>
<accession>A0A1L5BQ01</accession>
<feature type="chain" id="PRO_5009860158" evidence="1">
    <location>
        <begin position="28"/>
        <end position="292"/>
    </location>
</feature>
<sequence length="292" mass="31063">MKKKSTMPLRTLTLICLIFAAQSRISAAQPDSDRMVAQSSERVAGLSYADIADLADAAPLVAQARIGNIIKLKPGQAGAVPPGHQRVYVEANVGALIRGEGGISPTVRYLYDAPLDARGKMPKLKKAQVILFARPGGRPGEIQLIARDAQILATPAETERVKAILSELVAVDAPPRIVGLGDAFHVAGTIAGEGETQIFLRTENGDPVSLSILRRPGQQPRWAVALGEIVDEAARPPAPGSLLWYRLACGLPDALPARSVRALSPQDAELARADYRIVLDALGPCGRTRTVR</sequence>
<feature type="signal peptide" evidence="1">
    <location>
        <begin position="1"/>
        <end position="27"/>
    </location>
</feature>
<organism evidence="2">
    <name type="scientific">Sphingobium indicum (strain DSM 16412 / CCM 7286 / MTCC 6364 / B90A)</name>
    <dbReference type="NCBI Taxonomy" id="861109"/>
    <lineage>
        <taxon>Bacteria</taxon>
        <taxon>Pseudomonadati</taxon>
        <taxon>Pseudomonadota</taxon>
        <taxon>Alphaproteobacteria</taxon>
        <taxon>Sphingomonadales</taxon>
        <taxon>Sphingomonadaceae</taxon>
        <taxon>Sphingobium</taxon>
    </lineage>
</organism>
<reference evidence="2" key="2">
    <citation type="submission" date="2015-10" db="EMBL/GenBank/DDBJ databases">
        <title>Complete Genome Sequence of Sphingobium indicum B90A.</title>
        <authorList>
            <person name="Verma H."/>
            <person name="Kumar R."/>
            <person name="Bajaj A."/>
            <person name="Rani P."/>
            <person name="Lal R."/>
        </authorList>
    </citation>
    <scope>NUCLEOTIDE SEQUENCE</scope>
    <source>
        <strain evidence="2">B90A</strain>
    </source>
</reference>
<gene>
    <name evidence="2" type="ORF">SIDU_10140</name>
</gene>
<keyword evidence="1" id="KW-0732">Signal</keyword>
<reference evidence="2" key="1">
    <citation type="journal article" date="2012" name="J. Bacteriol.">
        <title>Genome sequence of Sphingobium indicum B90A, a hexachlorocyclohexane-degrading bacterium.</title>
        <authorList>
            <person name="Anand S."/>
            <person name="Sangwan N."/>
            <person name="Lata P."/>
            <person name="Kaur J."/>
            <person name="Dua A."/>
            <person name="Singh A.K."/>
            <person name="Verma M."/>
            <person name="Kaur J."/>
            <person name="Khurana J.P."/>
            <person name="Khurana P."/>
            <person name="Mathur S."/>
            <person name="Lal R."/>
        </authorList>
    </citation>
    <scope>NUCLEOTIDE SEQUENCE [LARGE SCALE GENOMIC DNA]</scope>
    <source>
        <strain evidence="2">B90A</strain>
    </source>
</reference>
<dbReference type="EMBL" id="CP013070">
    <property type="protein sequence ID" value="APL94842.1"/>
    <property type="molecule type" value="Genomic_DNA"/>
</dbReference>
<name>A0A1L5BQ01_SPHIB</name>
<protein>
    <submittedName>
        <fullName evidence="2">Uncharacterized protein</fullName>
    </submittedName>
</protein>